<dbReference type="GO" id="GO:0016567">
    <property type="term" value="P:protein ubiquitination"/>
    <property type="evidence" value="ECO:0007669"/>
    <property type="project" value="InterPro"/>
</dbReference>
<dbReference type="Proteomes" id="UP000280104">
    <property type="component" value="Chromosome II"/>
</dbReference>
<dbReference type="InterPro" id="IPR056423">
    <property type="entry name" value="BACK_BPM_SPOP"/>
</dbReference>
<dbReference type="FunFam" id="3.30.710.10:FF:000159">
    <property type="entry name" value="Speckle-type POZ protein B"/>
    <property type="match status" value="1"/>
</dbReference>
<dbReference type="EMBL" id="LS480641">
    <property type="protein sequence ID" value="SPT21007.1"/>
    <property type="molecule type" value="Genomic_DNA"/>
</dbReference>
<dbReference type="Gene3D" id="2.60.210.10">
    <property type="entry name" value="Apoptosis, Tumor Necrosis Factor Receptor Associated Protein 2, Chain A"/>
    <property type="match status" value="1"/>
</dbReference>
<evidence type="ECO:0000256" key="2">
    <source>
        <dbReference type="ARBA" id="ARBA00010846"/>
    </source>
</evidence>
<dbReference type="SUPFAM" id="SSF49599">
    <property type="entry name" value="TRAF domain-like"/>
    <property type="match status" value="1"/>
</dbReference>
<dbReference type="AlphaFoldDB" id="A0A7H4LQW8"/>
<comment type="pathway">
    <text evidence="1">Protein modification; protein ubiquitination.</text>
</comment>
<dbReference type="Pfam" id="PF00651">
    <property type="entry name" value="BTB"/>
    <property type="match status" value="1"/>
</dbReference>
<dbReference type="InterPro" id="IPR000210">
    <property type="entry name" value="BTB/POZ_dom"/>
</dbReference>
<sequence>MEDVSTTSITEAARLVQLLKIDGYCATDNVGASSSNSIKSRWNVDGYGWEICIYLDLQWSVALKLIFRTRSRTNNYVRANLGCRLVDPKGILTPSEQKTVSREFMYDSHRSSKLMLVKRCDLEASGYLTDDALTLECTITVLKELPMQTFPVKEIPMPAVPSSNLHEHFGELLQSEKGVDVTFLVSGESFVAHKAVLAARSPVFMAQFYGQMMEKRSHRVEVKDMEAAVFKALLRFIYTDMAPDFRQKQEEATTMAQHLLAAADRYGLDRLKLICAGWLAGGIDVNTAATTLALAEQHNCLGLKSRCVEFIVKTPAVLDSVLQTEGYKHQEAS</sequence>
<dbReference type="PROSITE" id="PS50097">
    <property type="entry name" value="BTB"/>
    <property type="match status" value="1"/>
</dbReference>
<reference evidence="4 5" key="1">
    <citation type="submission" date="2018-05" db="EMBL/GenBank/DDBJ databases">
        <authorList>
            <person name="Thind KAUR A."/>
        </authorList>
    </citation>
    <scope>NUCLEOTIDE SEQUENCE [LARGE SCALE GENOMIC DNA]</scope>
</reference>
<organism evidence="4 5">
    <name type="scientific">Triticum aestivum</name>
    <name type="common">Wheat</name>
    <dbReference type="NCBI Taxonomy" id="4565"/>
    <lineage>
        <taxon>Eukaryota</taxon>
        <taxon>Viridiplantae</taxon>
        <taxon>Streptophyta</taxon>
        <taxon>Embryophyta</taxon>
        <taxon>Tracheophyta</taxon>
        <taxon>Spermatophyta</taxon>
        <taxon>Magnoliopsida</taxon>
        <taxon>Liliopsida</taxon>
        <taxon>Poales</taxon>
        <taxon>Poaceae</taxon>
        <taxon>BOP clade</taxon>
        <taxon>Pooideae</taxon>
        <taxon>Triticodae</taxon>
        <taxon>Triticeae</taxon>
        <taxon>Triticinae</taxon>
        <taxon>Triticum</taxon>
    </lineage>
</organism>
<dbReference type="Gramene" id="TraesSYM2D03G01323770.1">
    <property type="protein sequence ID" value="TraesSYM2D03G01323770.1.CDS1"/>
    <property type="gene ID" value="TraesSYM2D03G01323770"/>
</dbReference>
<dbReference type="InterPro" id="IPR002083">
    <property type="entry name" value="MATH/TRAF_dom"/>
</dbReference>
<dbReference type="InterPro" id="IPR008974">
    <property type="entry name" value="TRAF-like"/>
</dbReference>
<accession>A0A7H4LQW8</accession>
<dbReference type="Gramene" id="TraesLDM2D03G01305770.1">
    <property type="protein sequence ID" value="TraesLDM2D03G01305770.1.CDS1"/>
    <property type="gene ID" value="TraesLDM2D03G01305770"/>
</dbReference>
<dbReference type="SMART" id="SM00225">
    <property type="entry name" value="BTB"/>
    <property type="match status" value="1"/>
</dbReference>
<evidence type="ECO:0000259" key="3">
    <source>
        <dbReference type="PROSITE" id="PS50097"/>
    </source>
</evidence>
<dbReference type="Gramene" id="TraesKAR2D01G0473930.1">
    <property type="protein sequence ID" value="cds.TraesKAR2D01G0473930.1"/>
    <property type="gene ID" value="TraesKAR2D01G0473930"/>
</dbReference>
<dbReference type="SUPFAM" id="SSF54695">
    <property type="entry name" value="POZ domain"/>
    <property type="match status" value="1"/>
</dbReference>
<dbReference type="PANTHER" id="PTHR26379:SF180">
    <property type="entry name" value="TRAF TRANSCRIPTION FACTOR"/>
    <property type="match status" value="1"/>
</dbReference>
<gene>
    <name evidence="4" type="ORF">CAMPLR22A2D_LOCUS5641</name>
</gene>
<dbReference type="Pfam" id="PF24570">
    <property type="entry name" value="BACK_BPM_SPOP"/>
    <property type="match status" value="1"/>
</dbReference>
<evidence type="ECO:0000256" key="1">
    <source>
        <dbReference type="ARBA" id="ARBA00004906"/>
    </source>
</evidence>
<dbReference type="Gramene" id="TraesMAC2D03G01302280.1">
    <property type="protein sequence ID" value="TraesMAC2D03G01302280.1.CDS1"/>
    <property type="gene ID" value="TraesMAC2D03G01302280"/>
</dbReference>
<dbReference type="CDD" id="cd18280">
    <property type="entry name" value="BTB_POZ_BPM_plant"/>
    <property type="match status" value="1"/>
</dbReference>
<comment type="similarity">
    <text evidence="2">Belongs to the Tdpoz family.</text>
</comment>
<name>A0A7H4LQW8_WHEAT</name>
<protein>
    <recommendedName>
        <fullName evidence="3">BTB domain-containing protein</fullName>
    </recommendedName>
</protein>
<feature type="domain" description="BTB" evidence="3">
    <location>
        <begin position="179"/>
        <end position="240"/>
    </location>
</feature>
<proteinExistence type="inferred from homology"/>
<dbReference type="CDD" id="cd00121">
    <property type="entry name" value="MATH"/>
    <property type="match status" value="1"/>
</dbReference>
<dbReference type="Gramene" id="TraesPARA_EIv1.0_0767210.1">
    <property type="protein sequence ID" value="TraesPARA_EIv1.0_0767210.1.CDS1"/>
    <property type="gene ID" value="TraesPARA_EIv1.0_0767210"/>
</dbReference>
<evidence type="ECO:0000313" key="4">
    <source>
        <dbReference type="EMBL" id="SPT21007.1"/>
    </source>
</evidence>
<dbReference type="InterPro" id="IPR045005">
    <property type="entry name" value="BPM1-6"/>
</dbReference>
<evidence type="ECO:0000313" key="5">
    <source>
        <dbReference type="Proteomes" id="UP000280104"/>
    </source>
</evidence>
<dbReference type="Gene3D" id="1.25.40.420">
    <property type="match status" value="1"/>
</dbReference>
<dbReference type="Gene3D" id="3.30.710.10">
    <property type="entry name" value="Potassium Channel Kv1.1, Chain A"/>
    <property type="match status" value="1"/>
</dbReference>
<dbReference type="InterPro" id="IPR011333">
    <property type="entry name" value="SKP1/BTB/POZ_sf"/>
</dbReference>
<dbReference type="PANTHER" id="PTHR26379">
    <property type="entry name" value="BTB/POZ AND MATH DOMAIN-CONTAINING PROTEIN 1"/>
    <property type="match status" value="1"/>
</dbReference>